<dbReference type="InterPro" id="IPR020806">
    <property type="entry name" value="PKS_PP-bd"/>
</dbReference>
<dbReference type="InterPro" id="IPR036736">
    <property type="entry name" value="ACP-like_sf"/>
</dbReference>
<evidence type="ECO:0000256" key="2">
    <source>
        <dbReference type="ARBA" id="ARBA00022553"/>
    </source>
</evidence>
<evidence type="ECO:0000313" key="4">
    <source>
        <dbReference type="EMBL" id="MDH7640446.1"/>
    </source>
</evidence>
<dbReference type="PROSITE" id="PS00455">
    <property type="entry name" value="AMP_BINDING"/>
    <property type="match status" value="1"/>
</dbReference>
<dbReference type="InterPro" id="IPR045851">
    <property type="entry name" value="AMP-bd_C_sf"/>
</dbReference>
<dbReference type="InterPro" id="IPR009081">
    <property type="entry name" value="PP-bd_ACP"/>
</dbReference>
<gene>
    <name evidence="4" type="ORF">QGN17_17055</name>
</gene>
<keyword evidence="2" id="KW-0597">Phosphoprotein</keyword>
<dbReference type="SUPFAM" id="SSF56801">
    <property type="entry name" value="Acetyl-CoA synthetase-like"/>
    <property type="match status" value="1"/>
</dbReference>
<dbReference type="EMBL" id="JARYGZ010000003">
    <property type="protein sequence ID" value="MDH7640446.1"/>
    <property type="molecule type" value="Genomic_DNA"/>
</dbReference>
<dbReference type="Proteomes" id="UP001160625">
    <property type="component" value="Unassembled WGS sequence"/>
</dbReference>
<keyword evidence="1" id="KW-0596">Phosphopantetheine</keyword>
<comment type="caution">
    <text evidence="4">The sequence shown here is derived from an EMBL/GenBank/DDBJ whole genome shotgun (WGS) entry which is preliminary data.</text>
</comment>
<dbReference type="InterPro" id="IPR042099">
    <property type="entry name" value="ANL_N_sf"/>
</dbReference>
<keyword evidence="5" id="KW-1185">Reference proteome</keyword>
<evidence type="ECO:0000256" key="1">
    <source>
        <dbReference type="ARBA" id="ARBA00022450"/>
    </source>
</evidence>
<feature type="domain" description="Carrier" evidence="3">
    <location>
        <begin position="478"/>
        <end position="553"/>
    </location>
</feature>
<sequence length="571" mass="60252">MATHAPHAIAIEAAKTHVSYGELHDRAYTIAGHLHALHAMPGSVVAVCLPRSADQIAALLGCWWAGAAYLPLDPAWPAARLASLIEDARCSALIAHAPLGHRIAGAVPLIQPGDAAPGVDIIPTARSADDLAYVIFTSGSTGKPKAVEVTHGNLAALIDWHRNAFSVGEATRTSHLAGLGFDAAAWEVWPTLASGGILALADDATRADATALRDWLVAKRIEVAFAPTALAEPMARSPWPADAALRVLLTGADRLTVRPLPGQPFAFINNYGPTESTVVATSGVVASKGDAIPSIGHPIAGTRIHLLDADGNEAKEGEIAIGGAQVARGYRGDPALTAARFVDHATLGRLYLTGDLGAWLADGELAFRGRADQQIKVRGHRIEPAEIVAALNRLEAVSASMVVTHKGELVAYVVPAEGQEPTARDLRADLTNVLPDYMVPGRFVRLATLPLNSSGKLDRTALPDPIAHAMAETIGGRAPSTPTEARLLEIVCSVIERTDIGVDEDFFLLGGHSLLGTQVVVRARDAFGVELSLFHLFEGRTVETLAETVERLIIEKLDSMSAEDIQRMAAL</sequence>
<dbReference type="PANTHER" id="PTHR45527">
    <property type="entry name" value="NONRIBOSOMAL PEPTIDE SYNTHETASE"/>
    <property type="match status" value="1"/>
</dbReference>
<dbReference type="Pfam" id="PF00550">
    <property type="entry name" value="PP-binding"/>
    <property type="match status" value="1"/>
</dbReference>
<dbReference type="Gene3D" id="3.40.50.12780">
    <property type="entry name" value="N-terminal domain of ligase-like"/>
    <property type="match status" value="1"/>
</dbReference>
<dbReference type="RefSeq" id="WP_281045810.1">
    <property type="nucleotide sequence ID" value="NZ_JARYGZ010000003.1"/>
</dbReference>
<dbReference type="InterPro" id="IPR020845">
    <property type="entry name" value="AMP-binding_CS"/>
</dbReference>
<reference evidence="4" key="1">
    <citation type="submission" date="2023-04" db="EMBL/GenBank/DDBJ databases">
        <title>Sphingomonas sp. MAHUQ-71 isolated from rice field.</title>
        <authorList>
            <person name="Huq M.A."/>
        </authorList>
    </citation>
    <scope>NUCLEOTIDE SEQUENCE</scope>
    <source>
        <strain evidence="4">MAHUQ-71</strain>
    </source>
</reference>
<accession>A0ABT6N5R6</accession>
<name>A0ABT6N5R6_9SPHN</name>
<dbReference type="InterPro" id="IPR025110">
    <property type="entry name" value="AMP-bd_C"/>
</dbReference>
<protein>
    <submittedName>
        <fullName evidence="4">Non-ribosomal peptide synthetase</fullName>
    </submittedName>
</protein>
<dbReference type="Gene3D" id="1.10.1200.10">
    <property type="entry name" value="ACP-like"/>
    <property type="match status" value="1"/>
</dbReference>
<dbReference type="SMART" id="SM00823">
    <property type="entry name" value="PKS_PP"/>
    <property type="match status" value="1"/>
</dbReference>
<dbReference type="SUPFAM" id="SSF47336">
    <property type="entry name" value="ACP-like"/>
    <property type="match status" value="1"/>
</dbReference>
<dbReference type="Pfam" id="PF13193">
    <property type="entry name" value="AMP-binding_C"/>
    <property type="match status" value="1"/>
</dbReference>
<dbReference type="NCBIfam" id="TIGR01733">
    <property type="entry name" value="AA-adenyl-dom"/>
    <property type="match status" value="1"/>
</dbReference>
<evidence type="ECO:0000313" key="5">
    <source>
        <dbReference type="Proteomes" id="UP001160625"/>
    </source>
</evidence>
<dbReference type="InterPro" id="IPR010071">
    <property type="entry name" value="AA_adenyl_dom"/>
</dbReference>
<evidence type="ECO:0000259" key="3">
    <source>
        <dbReference type="PROSITE" id="PS50075"/>
    </source>
</evidence>
<dbReference type="InterPro" id="IPR000873">
    <property type="entry name" value="AMP-dep_synth/lig_dom"/>
</dbReference>
<dbReference type="Pfam" id="PF00501">
    <property type="entry name" value="AMP-binding"/>
    <property type="match status" value="1"/>
</dbReference>
<dbReference type="PANTHER" id="PTHR45527:SF1">
    <property type="entry name" value="FATTY ACID SYNTHASE"/>
    <property type="match status" value="1"/>
</dbReference>
<dbReference type="CDD" id="cd05930">
    <property type="entry name" value="A_NRPS"/>
    <property type="match status" value="1"/>
</dbReference>
<dbReference type="InterPro" id="IPR006162">
    <property type="entry name" value="Ppantetheine_attach_site"/>
</dbReference>
<dbReference type="Gene3D" id="3.30.300.30">
    <property type="match status" value="1"/>
</dbReference>
<dbReference type="PROSITE" id="PS50075">
    <property type="entry name" value="CARRIER"/>
    <property type="match status" value="1"/>
</dbReference>
<dbReference type="PROSITE" id="PS00012">
    <property type="entry name" value="PHOSPHOPANTETHEINE"/>
    <property type="match status" value="1"/>
</dbReference>
<organism evidence="4 5">
    <name type="scientific">Sphingomonas oryzagri</name>
    <dbReference type="NCBI Taxonomy" id="3042314"/>
    <lineage>
        <taxon>Bacteria</taxon>
        <taxon>Pseudomonadati</taxon>
        <taxon>Pseudomonadota</taxon>
        <taxon>Alphaproteobacteria</taxon>
        <taxon>Sphingomonadales</taxon>
        <taxon>Sphingomonadaceae</taxon>
        <taxon>Sphingomonas</taxon>
    </lineage>
</organism>
<proteinExistence type="predicted"/>